<sequence length="304" mass="34095">MYTPVQYLDPATKRMAVRPMKWGLVPSYMGPEEKPNHFMRFNARSETITETPAYRRLVDRRRCVVHLDGFYEWKKAEKQPYYVHHRNSSMRMAAVYDTWRADSSGELTYTYSIITAQASGPFVTIHQRLPIILDAAEAKAWVADAPFNAVRALVHPYSRADLAWHPVTKQVSNMAFDSDECVVPISQPPSIAAFFTTSPASPPGSTDQPFSSFTTAKEALAALPPTPEKPPSGLGTRNVAPARATPPTKRKESTIMAFVQKDVETNWFDVPAFKEPAARTTSPRKRAKSGKPLGTQERITSFFR</sequence>
<keyword evidence="3" id="KW-0227">DNA damage</keyword>
<feature type="region of interest" description="Disordered" evidence="8">
    <location>
        <begin position="274"/>
        <end position="304"/>
    </location>
</feature>
<evidence type="ECO:0000256" key="1">
    <source>
        <dbReference type="ARBA" id="ARBA00008136"/>
    </source>
</evidence>
<keyword evidence="10" id="KW-1185">Reference proteome</keyword>
<feature type="region of interest" description="Disordered" evidence="8">
    <location>
        <begin position="223"/>
        <end position="252"/>
    </location>
</feature>
<keyword evidence="2" id="KW-0645">Protease</keyword>
<evidence type="ECO:0000256" key="5">
    <source>
        <dbReference type="ARBA" id="ARBA00023124"/>
    </source>
</evidence>
<dbReference type="Pfam" id="PF02586">
    <property type="entry name" value="SRAP"/>
    <property type="match status" value="1"/>
</dbReference>
<evidence type="ECO:0000256" key="4">
    <source>
        <dbReference type="ARBA" id="ARBA00022801"/>
    </source>
</evidence>
<evidence type="ECO:0000256" key="6">
    <source>
        <dbReference type="ARBA" id="ARBA00023125"/>
    </source>
</evidence>
<dbReference type="AlphaFoldDB" id="A0A1V9YDU5"/>
<evidence type="ECO:0000313" key="9">
    <source>
        <dbReference type="EMBL" id="OQR83862.1"/>
    </source>
</evidence>
<evidence type="ECO:0000313" key="10">
    <source>
        <dbReference type="Proteomes" id="UP000243579"/>
    </source>
</evidence>
<evidence type="ECO:0000256" key="7">
    <source>
        <dbReference type="ARBA" id="ARBA00023239"/>
    </source>
</evidence>
<evidence type="ECO:0000256" key="8">
    <source>
        <dbReference type="SAM" id="MobiDB-lite"/>
    </source>
</evidence>
<gene>
    <name evidence="9" type="ORF">ACHHYP_14202</name>
</gene>
<evidence type="ECO:0000256" key="3">
    <source>
        <dbReference type="ARBA" id="ARBA00022763"/>
    </source>
</evidence>
<proteinExistence type="inferred from homology"/>
<dbReference type="GO" id="GO:0003697">
    <property type="term" value="F:single-stranded DNA binding"/>
    <property type="evidence" value="ECO:0007669"/>
    <property type="project" value="InterPro"/>
</dbReference>
<dbReference type="GO" id="GO:0006508">
    <property type="term" value="P:proteolysis"/>
    <property type="evidence" value="ECO:0007669"/>
    <property type="project" value="UniProtKB-KW"/>
</dbReference>
<dbReference type="EMBL" id="JNBR01002051">
    <property type="protein sequence ID" value="OQR83862.1"/>
    <property type="molecule type" value="Genomic_DNA"/>
</dbReference>
<dbReference type="STRING" id="1202772.A0A1V9YDU5"/>
<dbReference type="GO" id="GO:0106300">
    <property type="term" value="P:protein-DNA covalent cross-linking repair"/>
    <property type="evidence" value="ECO:0007669"/>
    <property type="project" value="InterPro"/>
</dbReference>
<protein>
    <submittedName>
        <fullName evidence="9">UPF0361 protein C3orf37-like</fullName>
    </submittedName>
</protein>
<dbReference type="PANTHER" id="PTHR13604:SF0">
    <property type="entry name" value="ABASIC SITE PROCESSING PROTEIN HMCES"/>
    <property type="match status" value="1"/>
</dbReference>
<comment type="caution">
    <text evidence="9">The sequence shown here is derived from an EMBL/GenBank/DDBJ whole genome shotgun (WGS) entry which is preliminary data.</text>
</comment>
<keyword evidence="5" id="KW-0190">Covalent protein-DNA linkage</keyword>
<dbReference type="Gene3D" id="3.90.1680.10">
    <property type="entry name" value="SOS response associated peptidase-like"/>
    <property type="match status" value="1"/>
</dbReference>
<dbReference type="GO" id="GO:0008233">
    <property type="term" value="F:peptidase activity"/>
    <property type="evidence" value="ECO:0007669"/>
    <property type="project" value="UniProtKB-KW"/>
</dbReference>
<keyword evidence="7" id="KW-0456">Lyase</keyword>
<dbReference type="OrthoDB" id="65002at2759"/>
<dbReference type="InterPro" id="IPR036590">
    <property type="entry name" value="SRAP-like"/>
</dbReference>
<evidence type="ECO:0000256" key="2">
    <source>
        <dbReference type="ARBA" id="ARBA00022670"/>
    </source>
</evidence>
<dbReference type="Proteomes" id="UP000243579">
    <property type="component" value="Unassembled WGS sequence"/>
</dbReference>
<dbReference type="PANTHER" id="PTHR13604">
    <property type="entry name" value="DC12-RELATED"/>
    <property type="match status" value="1"/>
</dbReference>
<keyword evidence="6" id="KW-0238">DNA-binding</keyword>
<reference evidence="9 10" key="1">
    <citation type="journal article" date="2014" name="Genome Biol. Evol.">
        <title>The secreted proteins of Achlya hypogyna and Thraustotheca clavata identify the ancestral oomycete secretome and reveal gene acquisitions by horizontal gene transfer.</title>
        <authorList>
            <person name="Misner I."/>
            <person name="Blouin N."/>
            <person name="Leonard G."/>
            <person name="Richards T.A."/>
            <person name="Lane C.E."/>
        </authorList>
    </citation>
    <scope>NUCLEOTIDE SEQUENCE [LARGE SCALE GENOMIC DNA]</scope>
    <source>
        <strain evidence="9 10">ATCC 48635</strain>
    </source>
</reference>
<accession>A0A1V9YDU5</accession>
<comment type="similarity">
    <text evidence="1">Belongs to the SOS response-associated peptidase family.</text>
</comment>
<dbReference type="InterPro" id="IPR003738">
    <property type="entry name" value="SRAP"/>
</dbReference>
<dbReference type="SUPFAM" id="SSF143081">
    <property type="entry name" value="BB1717-like"/>
    <property type="match status" value="1"/>
</dbReference>
<keyword evidence="4" id="KW-0378">Hydrolase</keyword>
<name>A0A1V9YDU5_ACHHY</name>
<dbReference type="GO" id="GO:0016829">
    <property type="term" value="F:lyase activity"/>
    <property type="evidence" value="ECO:0007669"/>
    <property type="project" value="UniProtKB-KW"/>
</dbReference>
<organism evidence="9 10">
    <name type="scientific">Achlya hypogyna</name>
    <name type="common">Oomycete</name>
    <name type="synonym">Protoachlya hypogyna</name>
    <dbReference type="NCBI Taxonomy" id="1202772"/>
    <lineage>
        <taxon>Eukaryota</taxon>
        <taxon>Sar</taxon>
        <taxon>Stramenopiles</taxon>
        <taxon>Oomycota</taxon>
        <taxon>Saprolegniomycetes</taxon>
        <taxon>Saprolegniales</taxon>
        <taxon>Achlyaceae</taxon>
        <taxon>Achlya</taxon>
    </lineage>
</organism>